<protein>
    <submittedName>
        <fullName evidence="2">Putative heme iron utilization protein</fullName>
    </submittedName>
</protein>
<dbReference type="PIRSF" id="PIRSF004633">
    <property type="entry name" value="UCP_PLP_oxd"/>
    <property type="match status" value="1"/>
</dbReference>
<dbReference type="InterPro" id="IPR014419">
    <property type="entry name" value="HutZ"/>
</dbReference>
<reference evidence="2 3" key="1">
    <citation type="journal article" date="2014" name="Nat. Commun.">
        <title>Physiological and genomic features of highly alkaliphilic hydrogen-utilizing Betaproteobacteria from a continental serpentinizing site.</title>
        <authorList>
            <person name="Suzuki S."/>
            <person name="Kuenen J.G."/>
            <person name="Schipper K."/>
            <person name="van der Velde S."/>
            <person name="Ishii S."/>
            <person name="Wu A."/>
            <person name="Sorokin D.Y."/>
            <person name="Tenney A."/>
            <person name="Meng X.Y."/>
            <person name="Morrill P.L."/>
            <person name="Kamagata Y."/>
            <person name="Muyzer G."/>
            <person name="Nealson K.H."/>
        </authorList>
    </citation>
    <scope>NUCLEOTIDE SEQUENCE [LARGE SCALE GENOMIC DNA]</scope>
    <source>
        <strain evidence="2 3">B1</strain>
    </source>
</reference>
<keyword evidence="3" id="KW-1185">Reference proteome</keyword>
<dbReference type="Pfam" id="PF13883">
    <property type="entry name" value="CREG_beta-barrel"/>
    <property type="match status" value="1"/>
</dbReference>
<gene>
    <name evidence="2" type="ORF">SMCB_1276</name>
</gene>
<dbReference type="SUPFAM" id="SSF50475">
    <property type="entry name" value="FMN-binding split barrel"/>
    <property type="match status" value="1"/>
</dbReference>
<dbReference type="InterPro" id="IPR012349">
    <property type="entry name" value="Split_barrel_FMN-bd"/>
</dbReference>
<evidence type="ECO:0000313" key="3">
    <source>
        <dbReference type="Proteomes" id="UP000066014"/>
    </source>
</evidence>
<dbReference type="AlphaFoldDB" id="A0A060NX75"/>
<dbReference type="Proteomes" id="UP000066014">
    <property type="component" value="Chromosome"/>
</dbReference>
<dbReference type="STRING" id="1458426.SMCB_1276"/>
<dbReference type="HOGENOM" id="CLU_093808_2_0_4"/>
<feature type="domain" description="CREG-like beta-barrel" evidence="1">
    <location>
        <begin position="12"/>
        <end position="161"/>
    </location>
</feature>
<evidence type="ECO:0000259" key="1">
    <source>
        <dbReference type="Pfam" id="PF13883"/>
    </source>
</evidence>
<dbReference type="PANTHER" id="PTHR13343">
    <property type="entry name" value="CREG1 PROTEIN"/>
    <property type="match status" value="1"/>
</dbReference>
<dbReference type="InterPro" id="IPR055343">
    <property type="entry name" value="CREG_beta-barrel"/>
</dbReference>
<dbReference type="GO" id="GO:0005737">
    <property type="term" value="C:cytoplasm"/>
    <property type="evidence" value="ECO:0007669"/>
    <property type="project" value="UniProtKB-ARBA"/>
</dbReference>
<proteinExistence type="predicted"/>
<dbReference type="PANTHER" id="PTHR13343:SF17">
    <property type="entry name" value="CELLULAR REPRESSOR OF E1A-STIMULATED GENES, ISOFORM A"/>
    <property type="match status" value="1"/>
</dbReference>
<accession>A0A060NX75</accession>
<sequence>MSLTDADLHLLRTLLQTQRLAALATLHRGEPAVSMVPVALLPECGSAVLHVSRLATHTKDMLEQPAVALLFVADATLPSGGETPDAHNPLARPRLSLKGRALPCPPDAPRYAAARAAYLERLPEARELFEFPDFALFLIEPVSARFVAGFGRAHSLTVERWRAALAG</sequence>
<name>A0A060NX75_9BURK</name>
<dbReference type="RefSeq" id="WP_197539290.1">
    <property type="nucleotide sequence ID" value="NZ_AP014569.1"/>
</dbReference>
<dbReference type="KEGG" id="cbab:SMCB_1276"/>
<organism evidence="2 3">
    <name type="scientific">Serpentinimonas maccroryi</name>
    <dbReference type="NCBI Taxonomy" id="1458426"/>
    <lineage>
        <taxon>Bacteria</taxon>
        <taxon>Pseudomonadati</taxon>
        <taxon>Pseudomonadota</taxon>
        <taxon>Betaproteobacteria</taxon>
        <taxon>Burkholderiales</taxon>
        <taxon>Comamonadaceae</taxon>
        <taxon>Serpentinimonas</taxon>
    </lineage>
</organism>
<dbReference type="EMBL" id="AP014569">
    <property type="protein sequence ID" value="BAO83504.1"/>
    <property type="molecule type" value="Genomic_DNA"/>
</dbReference>
<dbReference type="Gene3D" id="2.30.110.10">
    <property type="entry name" value="Electron Transport, Fmn-binding Protein, Chain A"/>
    <property type="match status" value="1"/>
</dbReference>
<evidence type="ECO:0000313" key="2">
    <source>
        <dbReference type="EMBL" id="BAO83504.1"/>
    </source>
</evidence>